<evidence type="ECO:0000256" key="1">
    <source>
        <dbReference type="SAM" id="Phobius"/>
    </source>
</evidence>
<dbReference type="Proteomes" id="UP000268615">
    <property type="component" value="Unassembled WGS sequence"/>
</dbReference>
<proteinExistence type="predicted"/>
<evidence type="ECO:0000313" key="3">
    <source>
        <dbReference type="EMBL" id="RPH28465.1"/>
    </source>
</evidence>
<keyword evidence="1" id="KW-0812">Transmembrane</keyword>
<feature type="signal peptide" evidence="2">
    <location>
        <begin position="1"/>
        <end position="21"/>
    </location>
</feature>
<organism evidence="3 4">
    <name type="scientific">Buttiauxella warmboldiae</name>
    <dbReference type="NCBI Taxonomy" id="82993"/>
    <lineage>
        <taxon>Bacteria</taxon>
        <taxon>Pseudomonadati</taxon>
        <taxon>Pseudomonadota</taxon>
        <taxon>Gammaproteobacteria</taxon>
        <taxon>Enterobacterales</taxon>
        <taxon>Enterobacteriaceae</taxon>
        <taxon>Buttiauxella</taxon>
    </lineage>
</organism>
<evidence type="ECO:0000256" key="2">
    <source>
        <dbReference type="SAM" id="SignalP"/>
    </source>
</evidence>
<dbReference type="InterPro" id="IPR025060">
    <property type="entry name" value="DUF3999"/>
</dbReference>
<feature type="chain" id="PRO_5018118502" evidence="2">
    <location>
        <begin position="22"/>
        <end position="465"/>
    </location>
</feature>
<gene>
    <name evidence="3" type="ORF">EHN07_09255</name>
</gene>
<dbReference type="RefSeq" id="WP_124023883.1">
    <property type="nucleotide sequence ID" value="NZ_RPOH01000031.1"/>
</dbReference>
<sequence>MKWHKRAMLGVLFGVALPVLAEQESAETPQDYAYGSELRLAEASPWYRVDLPLNAYQQSAWPDLRDLRVFNRQGAAVPFSLTAQTSATVAAEPVPMRVFRLDSSTDVPANQQKGEGQESVLLRSRNGVEIRLAGEQVKNIGQSFLLTLTENQRQPLSVSQLQLIWDKPAENWQGKASLYFSSDLREWRPLSDGVPLMDISSGSDRLALDRLDVNLTLTPGEPRYLLLVFDAQPHPVQLTGVNALREHESQTQESIHLSATGYKISPTEAVWYWSSPQPLASLAITLEEDGVLPVEIAWRGAENDEWHPFARQVVYQLKDKSSRPISMPSQPVQAVKVTTLNAQLPASLPDISGIRESQTLIFNAQGRAPFTLAWGNKAAKNAALEIGMLIPQELRKERGLETFPWAQTQKQIALGGKARLHAHSLAERKSQLQTLLIWGVLILGVALLLWLALKLWREVQSGKGR</sequence>
<protein>
    <submittedName>
        <fullName evidence="3">DUF3999 domain-containing protein</fullName>
    </submittedName>
</protein>
<accession>A0A3N5DIE9</accession>
<keyword evidence="1" id="KW-1133">Transmembrane helix</keyword>
<dbReference type="AlphaFoldDB" id="A0A3N5DIE9"/>
<dbReference type="Pfam" id="PF13163">
    <property type="entry name" value="DUF3999"/>
    <property type="match status" value="1"/>
</dbReference>
<reference evidence="3 4" key="1">
    <citation type="submission" date="2018-11" db="EMBL/GenBank/DDBJ databases">
        <title>Draft genome sequence of Buttiauxella warmboldiae CCUG 35512.</title>
        <authorList>
            <person name="Salva-Serra F."/>
            <person name="Marathe N."/>
            <person name="Moore E."/>
            <person name="Svensson L."/>
            <person name="Engstrom-Jakobsson H."/>
        </authorList>
    </citation>
    <scope>NUCLEOTIDE SEQUENCE [LARGE SCALE GENOMIC DNA]</scope>
    <source>
        <strain evidence="3 4">CCUG 35512</strain>
    </source>
</reference>
<keyword evidence="2" id="KW-0732">Signal</keyword>
<feature type="transmembrane region" description="Helical" evidence="1">
    <location>
        <begin position="435"/>
        <end position="456"/>
    </location>
</feature>
<dbReference type="EMBL" id="RPOH01000031">
    <property type="protein sequence ID" value="RPH28465.1"/>
    <property type="molecule type" value="Genomic_DNA"/>
</dbReference>
<name>A0A3N5DIE9_9ENTR</name>
<keyword evidence="1" id="KW-0472">Membrane</keyword>
<evidence type="ECO:0000313" key="4">
    <source>
        <dbReference type="Proteomes" id="UP000268615"/>
    </source>
</evidence>
<dbReference type="OrthoDB" id="5405606at2"/>
<comment type="caution">
    <text evidence="3">The sequence shown here is derived from an EMBL/GenBank/DDBJ whole genome shotgun (WGS) entry which is preliminary data.</text>
</comment>
<keyword evidence="4" id="KW-1185">Reference proteome</keyword>